<proteinExistence type="predicted"/>
<reference evidence="1 2" key="1">
    <citation type="journal article" date="2021" name="Nat. Plants">
        <title>The Taxus genome provides insights into paclitaxel biosynthesis.</title>
        <authorList>
            <person name="Xiong X."/>
            <person name="Gou J."/>
            <person name="Liao Q."/>
            <person name="Li Y."/>
            <person name="Zhou Q."/>
            <person name="Bi G."/>
            <person name="Li C."/>
            <person name="Du R."/>
            <person name="Wang X."/>
            <person name="Sun T."/>
            <person name="Guo L."/>
            <person name="Liang H."/>
            <person name="Lu P."/>
            <person name="Wu Y."/>
            <person name="Zhang Z."/>
            <person name="Ro D.K."/>
            <person name="Shang Y."/>
            <person name="Huang S."/>
            <person name="Yan J."/>
        </authorList>
    </citation>
    <scope>NUCLEOTIDE SEQUENCE [LARGE SCALE GENOMIC DNA]</scope>
    <source>
        <strain evidence="1">Ta-2019</strain>
    </source>
</reference>
<evidence type="ECO:0000313" key="2">
    <source>
        <dbReference type="Proteomes" id="UP000824469"/>
    </source>
</evidence>
<dbReference type="Proteomes" id="UP000824469">
    <property type="component" value="Unassembled WGS sequence"/>
</dbReference>
<comment type="caution">
    <text evidence="1">The sequence shown here is derived from an EMBL/GenBank/DDBJ whole genome shotgun (WGS) entry which is preliminary data.</text>
</comment>
<dbReference type="AlphaFoldDB" id="A0AA38G2U3"/>
<feature type="non-terminal residue" evidence="1">
    <location>
        <position position="61"/>
    </location>
</feature>
<evidence type="ECO:0000313" key="1">
    <source>
        <dbReference type="EMBL" id="KAH9314981.1"/>
    </source>
</evidence>
<name>A0AA38G2U3_TAXCH</name>
<organism evidence="1 2">
    <name type="scientific">Taxus chinensis</name>
    <name type="common">Chinese yew</name>
    <name type="synonym">Taxus wallichiana var. chinensis</name>
    <dbReference type="NCBI Taxonomy" id="29808"/>
    <lineage>
        <taxon>Eukaryota</taxon>
        <taxon>Viridiplantae</taxon>
        <taxon>Streptophyta</taxon>
        <taxon>Embryophyta</taxon>
        <taxon>Tracheophyta</taxon>
        <taxon>Spermatophyta</taxon>
        <taxon>Pinopsida</taxon>
        <taxon>Pinidae</taxon>
        <taxon>Conifers II</taxon>
        <taxon>Cupressales</taxon>
        <taxon>Taxaceae</taxon>
        <taxon>Taxus</taxon>
    </lineage>
</organism>
<accession>A0AA38G2U3</accession>
<keyword evidence="2" id="KW-1185">Reference proteome</keyword>
<sequence length="61" mass="6671">SKLLPTPHGLGRATAWQFDILIISRKFGIPAPPYSRVITAWPHLACAGPGLSLNFATQTWQ</sequence>
<dbReference type="EMBL" id="JAHRHJ020000005">
    <property type="protein sequence ID" value="KAH9314981.1"/>
    <property type="molecule type" value="Genomic_DNA"/>
</dbReference>
<gene>
    <name evidence="1" type="ORF">KI387_023608</name>
</gene>
<feature type="non-terminal residue" evidence="1">
    <location>
        <position position="1"/>
    </location>
</feature>
<protein>
    <submittedName>
        <fullName evidence="1">Uncharacterized protein</fullName>
    </submittedName>
</protein>